<evidence type="ECO:0000313" key="2">
    <source>
        <dbReference type="WBParaSite" id="ES5_v2.g26189.t1"/>
    </source>
</evidence>
<accession>A0AC34G935</accession>
<name>A0AC34G935_9BILA</name>
<evidence type="ECO:0000313" key="1">
    <source>
        <dbReference type="Proteomes" id="UP000887579"/>
    </source>
</evidence>
<reference evidence="2" key="1">
    <citation type="submission" date="2022-11" db="UniProtKB">
        <authorList>
            <consortium name="WormBaseParasite"/>
        </authorList>
    </citation>
    <scope>IDENTIFICATION</scope>
</reference>
<protein>
    <submittedName>
        <fullName evidence="2">NADH dehydrogenase subunit 6</fullName>
    </submittedName>
</protein>
<sequence>MFAAIVFGLAIILIPSWPTKSTTACAVFGCLVAKTITDTYLLCRGISGIFILITCVILFAAMKYTHNYTHANYT</sequence>
<dbReference type="Proteomes" id="UP000887579">
    <property type="component" value="Unplaced"/>
</dbReference>
<organism evidence="1 2">
    <name type="scientific">Panagrolaimus sp. ES5</name>
    <dbReference type="NCBI Taxonomy" id="591445"/>
    <lineage>
        <taxon>Eukaryota</taxon>
        <taxon>Metazoa</taxon>
        <taxon>Ecdysozoa</taxon>
        <taxon>Nematoda</taxon>
        <taxon>Chromadorea</taxon>
        <taxon>Rhabditida</taxon>
        <taxon>Tylenchina</taxon>
        <taxon>Panagrolaimomorpha</taxon>
        <taxon>Panagrolaimoidea</taxon>
        <taxon>Panagrolaimidae</taxon>
        <taxon>Panagrolaimus</taxon>
    </lineage>
</organism>
<dbReference type="WBParaSite" id="ES5_v2.g26189.t1">
    <property type="protein sequence ID" value="ES5_v2.g26189.t1"/>
    <property type="gene ID" value="ES5_v2.g26189"/>
</dbReference>
<proteinExistence type="predicted"/>